<dbReference type="OrthoDB" id="9797132at2"/>
<evidence type="ECO:0000313" key="2">
    <source>
        <dbReference type="Proteomes" id="UP000009875"/>
    </source>
</evidence>
<dbReference type="RefSeq" id="WP_003777492.1">
    <property type="nucleotide sequence ID" value="NZ_JH992958.1"/>
</dbReference>
<accession>K9ES62</accession>
<evidence type="ECO:0008006" key="3">
    <source>
        <dbReference type="Google" id="ProtNLM"/>
    </source>
</evidence>
<protein>
    <recommendedName>
        <fullName evidence="3">Iron-sulfur cluster repair di-iron protein, ric</fullName>
    </recommendedName>
</protein>
<dbReference type="eggNOG" id="COG2846">
    <property type="taxonomic scope" value="Bacteria"/>
</dbReference>
<reference evidence="1 2" key="1">
    <citation type="submission" date="2012-09" db="EMBL/GenBank/DDBJ databases">
        <title>The Genome Sequence of Alloiococcus otitis ATCC 51267.</title>
        <authorList>
            <consortium name="The Broad Institute Genome Sequencing Platform"/>
            <person name="Earl A."/>
            <person name="Ward D."/>
            <person name="Feldgarden M."/>
            <person name="Gevers D."/>
            <person name="Huys G."/>
            <person name="Walker B."/>
            <person name="Young S.K."/>
            <person name="Zeng Q."/>
            <person name="Gargeya S."/>
            <person name="Fitzgerald M."/>
            <person name="Haas B."/>
            <person name="Abouelleil A."/>
            <person name="Alvarado L."/>
            <person name="Arachchi H.M."/>
            <person name="Berlin A.M."/>
            <person name="Chapman S.B."/>
            <person name="Goldberg J."/>
            <person name="Griggs A."/>
            <person name="Gujja S."/>
            <person name="Hansen M."/>
            <person name="Howarth C."/>
            <person name="Imamovic A."/>
            <person name="Larimer J."/>
            <person name="McCowen C."/>
            <person name="Montmayeur A."/>
            <person name="Murphy C."/>
            <person name="Neiman D."/>
            <person name="Pearson M."/>
            <person name="Priest M."/>
            <person name="Roberts A."/>
            <person name="Saif S."/>
            <person name="Shea T."/>
            <person name="Sisk P."/>
            <person name="Sykes S."/>
            <person name="Wortman J."/>
            <person name="Nusbaum C."/>
            <person name="Birren B."/>
        </authorList>
    </citation>
    <scope>NUCLEOTIDE SEQUENCE [LARGE SCALE GENOMIC DNA]</scope>
    <source>
        <strain evidence="1 2">ATCC 51267</strain>
    </source>
</reference>
<sequence length="107" mass="12372">MDKLVAFLKDKKNELDTYTKAITKVHGQAHPEVYQVRQIYLDMQAKIDQGEAELDPEFEQLAQVTGHYDLPEDACQAFTSVYQDLEQADQLRRNTNKSNLKQNIDEV</sequence>
<gene>
    <name evidence="1" type="ORF">HMPREF9698_00745</name>
</gene>
<organism evidence="1 2">
    <name type="scientific">Alloiococcus otitis ATCC 51267</name>
    <dbReference type="NCBI Taxonomy" id="883081"/>
    <lineage>
        <taxon>Bacteria</taxon>
        <taxon>Bacillati</taxon>
        <taxon>Bacillota</taxon>
        <taxon>Bacilli</taxon>
        <taxon>Lactobacillales</taxon>
        <taxon>Carnobacteriaceae</taxon>
        <taxon>Alloiococcus</taxon>
    </lineage>
</organism>
<evidence type="ECO:0000313" key="1">
    <source>
        <dbReference type="EMBL" id="EKU93797.1"/>
    </source>
</evidence>
<proteinExistence type="predicted"/>
<name>K9ES62_9LACT</name>
<dbReference type="AlphaFoldDB" id="K9ES62"/>
<dbReference type="Proteomes" id="UP000009875">
    <property type="component" value="Unassembled WGS sequence"/>
</dbReference>
<dbReference type="STRING" id="883081.HMPREF9698_00745"/>
<dbReference type="EMBL" id="AGXA01000016">
    <property type="protein sequence ID" value="EKU93797.1"/>
    <property type="molecule type" value="Genomic_DNA"/>
</dbReference>
<comment type="caution">
    <text evidence="1">The sequence shown here is derived from an EMBL/GenBank/DDBJ whole genome shotgun (WGS) entry which is preliminary data.</text>
</comment>
<keyword evidence="2" id="KW-1185">Reference proteome</keyword>
<dbReference type="HOGENOM" id="CLU_175292_0_0_9"/>